<feature type="transmembrane region" description="Helical" evidence="6">
    <location>
        <begin position="450"/>
        <end position="470"/>
    </location>
</feature>
<name>A0ABD3MGU5_9STRA</name>
<organism evidence="8 9">
    <name type="scientific">Stephanodiscus triporus</name>
    <dbReference type="NCBI Taxonomy" id="2934178"/>
    <lineage>
        <taxon>Eukaryota</taxon>
        <taxon>Sar</taxon>
        <taxon>Stramenopiles</taxon>
        <taxon>Ochrophyta</taxon>
        <taxon>Bacillariophyta</taxon>
        <taxon>Coscinodiscophyceae</taxon>
        <taxon>Thalassiosirophycidae</taxon>
        <taxon>Stephanodiscales</taxon>
        <taxon>Stephanodiscaceae</taxon>
        <taxon>Stephanodiscus</taxon>
    </lineage>
</organism>
<feature type="compositionally biased region" description="Low complexity" evidence="5">
    <location>
        <begin position="158"/>
        <end position="173"/>
    </location>
</feature>
<dbReference type="Pfam" id="PF00916">
    <property type="entry name" value="Sulfate_transp"/>
    <property type="match status" value="1"/>
</dbReference>
<dbReference type="Proteomes" id="UP001530315">
    <property type="component" value="Unassembled WGS sequence"/>
</dbReference>
<feature type="transmembrane region" description="Helical" evidence="6">
    <location>
        <begin position="613"/>
        <end position="633"/>
    </location>
</feature>
<feature type="region of interest" description="Disordered" evidence="5">
    <location>
        <begin position="26"/>
        <end position="46"/>
    </location>
</feature>
<dbReference type="InterPro" id="IPR052706">
    <property type="entry name" value="Membrane-Transporter-like"/>
</dbReference>
<evidence type="ECO:0000256" key="6">
    <source>
        <dbReference type="SAM" id="Phobius"/>
    </source>
</evidence>
<evidence type="ECO:0000259" key="7">
    <source>
        <dbReference type="Pfam" id="PF00916"/>
    </source>
</evidence>
<evidence type="ECO:0000256" key="5">
    <source>
        <dbReference type="SAM" id="MobiDB-lite"/>
    </source>
</evidence>
<feature type="transmembrane region" description="Helical" evidence="6">
    <location>
        <begin position="375"/>
        <end position="397"/>
    </location>
</feature>
<feature type="region of interest" description="Disordered" evidence="5">
    <location>
        <begin position="120"/>
        <end position="187"/>
    </location>
</feature>
<evidence type="ECO:0000313" key="8">
    <source>
        <dbReference type="EMBL" id="KAL3762098.1"/>
    </source>
</evidence>
<feature type="transmembrane region" description="Helical" evidence="6">
    <location>
        <begin position="476"/>
        <end position="494"/>
    </location>
</feature>
<dbReference type="PANTHER" id="PTHR43310:SF2">
    <property type="entry name" value="SLC26A_SULP TRANSPORTER DOMAIN-CONTAINING PROTEIN"/>
    <property type="match status" value="1"/>
</dbReference>
<feature type="domain" description="SLC26A/SulP transporter" evidence="7">
    <location>
        <begin position="287"/>
        <end position="675"/>
    </location>
</feature>
<feature type="transmembrane region" description="Helical" evidence="6">
    <location>
        <begin position="284"/>
        <end position="306"/>
    </location>
</feature>
<evidence type="ECO:0000313" key="9">
    <source>
        <dbReference type="Proteomes" id="UP001530315"/>
    </source>
</evidence>
<feature type="transmembrane region" description="Helical" evidence="6">
    <location>
        <begin position="670"/>
        <end position="697"/>
    </location>
</feature>
<dbReference type="GO" id="GO:0016020">
    <property type="term" value="C:membrane"/>
    <property type="evidence" value="ECO:0007669"/>
    <property type="project" value="UniProtKB-SubCell"/>
</dbReference>
<feature type="compositionally biased region" description="Basic and acidic residues" evidence="5">
    <location>
        <begin position="130"/>
        <end position="142"/>
    </location>
</feature>
<feature type="compositionally biased region" description="Polar residues" evidence="5">
    <location>
        <begin position="178"/>
        <end position="187"/>
    </location>
</feature>
<dbReference type="EMBL" id="JALLAZ020001836">
    <property type="protein sequence ID" value="KAL3762098.1"/>
    <property type="molecule type" value="Genomic_DNA"/>
</dbReference>
<evidence type="ECO:0000256" key="4">
    <source>
        <dbReference type="ARBA" id="ARBA00023136"/>
    </source>
</evidence>
<protein>
    <recommendedName>
        <fullName evidence="7">SLC26A/SulP transporter domain-containing protein</fullName>
    </recommendedName>
</protein>
<accession>A0ABD3MGU5</accession>
<feature type="transmembrane region" description="Helical" evidence="6">
    <location>
        <begin position="639"/>
        <end position="658"/>
    </location>
</feature>
<keyword evidence="9" id="KW-1185">Reference proteome</keyword>
<gene>
    <name evidence="8" type="ORF">ACHAW5_008838</name>
</gene>
<dbReference type="AlphaFoldDB" id="A0ABD3MGU5"/>
<keyword evidence="4 6" id="KW-0472">Membrane</keyword>
<dbReference type="InterPro" id="IPR011547">
    <property type="entry name" value="SLC26A/SulP_dom"/>
</dbReference>
<reference evidence="8 9" key="1">
    <citation type="submission" date="2024-10" db="EMBL/GenBank/DDBJ databases">
        <title>Updated reference genomes for cyclostephanoid diatoms.</title>
        <authorList>
            <person name="Roberts W.R."/>
            <person name="Alverson A.J."/>
        </authorList>
    </citation>
    <scope>NUCLEOTIDE SEQUENCE [LARGE SCALE GENOMIC DNA]</scope>
    <source>
        <strain evidence="8 9">AJA276-08</strain>
    </source>
</reference>
<feature type="transmembrane region" description="Helical" evidence="6">
    <location>
        <begin position="417"/>
        <end position="438"/>
    </location>
</feature>
<evidence type="ECO:0000256" key="1">
    <source>
        <dbReference type="ARBA" id="ARBA00004141"/>
    </source>
</evidence>
<evidence type="ECO:0000256" key="3">
    <source>
        <dbReference type="ARBA" id="ARBA00022989"/>
    </source>
</evidence>
<sequence>MTRSSGIYQDIAIHVDDRAECDDNGRFAPFPAAPSSTRSSRHDATDAHHRWGGGVGMMAAEHGGGFLSCSPMVSVPRTNALRLPDLDLREARRAAAMMAGARGSRMSTTMSARCARELCQDAKGGSGGGGREDPMMGGDEHHRRSRSRSLGSAREKTSLLGNSSNDGSNHSIGYLSREASTGGESMKSSSILSLMNLGGYDVGRADDREGAESDENGNYGSTAGSAIRDSRPSNGSDEDGTEVQVVETTEIPRSRKSDHDDDDTLLRDLRRDFRAQTNPPTMSLLYGLINTSIVLPIVMSFGSIIYRDDFFRPYLSGLIQLTIVSGAVHQISFSAFSSLPFAVGSVQDAGLIFLSSMASNLVARLRKDGADDATVLATVTIGLSVYTAVLGFALILVGRFRLASYCKLLPTSVVGGYLGYIGFFCGQAGLALMAEVNVSGLTEWGKFLDVEALTLMTPGVIGGCSIYYSVRTFRHMAVLPTCIVMLMVMFYGALRATGTSVRDATEYGWINKNFEQSPAWYHTWEYLKIEKVVWTALPSQALTLVAMISVVSLSSSLDIAAIEIELGRPLDYNHELKTVGFSNIVSGLTGGYSGSYIFSQSIFSLKMGIRSRLMGYSLAFFIMVFWIIPFNILCYVPNFFFGSLLLMICLDLMFEWLIDVRKELTSAEYVTVLATFALLQMLGLEFGIITGCLFHIIMLKMGFDMGNDEKVNKDDMAIANYKTAFE</sequence>
<feature type="region of interest" description="Disordered" evidence="5">
    <location>
        <begin position="205"/>
        <end position="263"/>
    </location>
</feature>
<dbReference type="PANTHER" id="PTHR43310">
    <property type="entry name" value="SULFATE TRANSPORTER YBAR-RELATED"/>
    <property type="match status" value="1"/>
</dbReference>
<proteinExistence type="predicted"/>
<keyword evidence="3 6" id="KW-1133">Transmembrane helix</keyword>
<comment type="subcellular location">
    <subcellularLocation>
        <location evidence="1">Membrane</location>
        <topology evidence="1">Multi-pass membrane protein</topology>
    </subcellularLocation>
</comment>
<keyword evidence="2 6" id="KW-0812">Transmembrane</keyword>
<feature type="compositionally biased region" description="Basic and acidic residues" evidence="5">
    <location>
        <begin position="250"/>
        <end position="263"/>
    </location>
</feature>
<evidence type="ECO:0000256" key="2">
    <source>
        <dbReference type="ARBA" id="ARBA00022692"/>
    </source>
</evidence>
<comment type="caution">
    <text evidence="8">The sequence shown here is derived from an EMBL/GenBank/DDBJ whole genome shotgun (WGS) entry which is preliminary data.</text>
</comment>